<feature type="domain" description="SnoaL-like" evidence="1">
    <location>
        <begin position="39"/>
        <end position="148"/>
    </location>
</feature>
<dbReference type="NCBIfam" id="TIGR02246">
    <property type="entry name" value="SgcJ/EcaC family oxidoreductase"/>
    <property type="match status" value="1"/>
</dbReference>
<dbReference type="EMBL" id="RSEC01000060">
    <property type="protein sequence ID" value="RSD10786.1"/>
    <property type="molecule type" value="Genomic_DNA"/>
</dbReference>
<dbReference type="RefSeq" id="WP_125314929.1">
    <property type="nucleotide sequence ID" value="NZ_RSEC01000060.1"/>
</dbReference>
<gene>
    <name evidence="2" type="ORF">EIY87_39030</name>
</gene>
<dbReference type="Gene3D" id="3.10.450.50">
    <property type="match status" value="1"/>
</dbReference>
<keyword evidence="3" id="KW-1185">Reference proteome</keyword>
<dbReference type="InterPro" id="IPR037401">
    <property type="entry name" value="SnoaL-like"/>
</dbReference>
<dbReference type="InterPro" id="IPR032710">
    <property type="entry name" value="NTF2-like_dom_sf"/>
</dbReference>
<dbReference type="SUPFAM" id="SSF54427">
    <property type="entry name" value="NTF2-like"/>
    <property type="match status" value="1"/>
</dbReference>
<dbReference type="InterPro" id="IPR011944">
    <property type="entry name" value="Steroid_delta5-4_isomerase"/>
</dbReference>
<accession>A0A3R9ELW1</accession>
<dbReference type="Proteomes" id="UP000267081">
    <property type="component" value="Unassembled WGS sequence"/>
</dbReference>
<proteinExistence type="predicted"/>
<dbReference type="OrthoDB" id="582586at2"/>
<dbReference type="AlphaFoldDB" id="A0A3R9ELW1"/>
<name>A0A3R9ELW1_9PSEU</name>
<sequence>MTSKASDLVAKAKQWAGYYGDFPNGEEGAVFTVPLRLRAAWDAGDADALADLFTDDGSMLIGDEQLRGREAIRAYLAEQFAGAYRGSKVADEPVQCKFLADGVALAITKGGIILDGATEIAPENENRATWVVRKEAGDYKLVSHQTSPIRG</sequence>
<protein>
    <submittedName>
        <fullName evidence="2">SgcJ/EcaC family oxidoreductase</fullName>
    </submittedName>
</protein>
<organism evidence="2 3">
    <name type="scientific">Amycolatopsis eburnea</name>
    <dbReference type="NCBI Taxonomy" id="2267691"/>
    <lineage>
        <taxon>Bacteria</taxon>
        <taxon>Bacillati</taxon>
        <taxon>Actinomycetota</taxon>
        <taxon>Actinomycetes</taxon>
        <taxon>Pseudonocardiales</taxon>
        <taxon>Pseudonocardiaceae</taxon>
        <taxon>Amycolatopsis</taxon>
    </lineage>
</organism>
<evidence type="ECO:0000313" key="2">
    <source>
        <dbReference type="EMBL" id="RSD10786.1"/>
    </source>
</evidence>
<comment type="caution">
    <text evidence="2">The sequence shown here is derived from an EMBL/GenBank/DDBJ whole genome shotgun (WGS) entry which is preliminary data.</text>
</comment>
<reference evidence="2 3" key="1">
    <citation type="submission" date="2018-12" db="EMBL/GenBank/DDBJ databases">
        <title>Amycolatopsis eburnea sp. nov. actinomycete associate with arbuscular mycorrhiza fungal spore.</title>
        <authorList>
            <person name="Lumyong S."/>
            <person name="Chaiya L."/>
        </authorList>
    </citation>
    <scope>NUCLEOTIDE SEQUENCE [LARGE SCALE GENOMIC DNA]</scope>
    <source>
        <strain evidence="2 3">GLM-1</strain>
    </source>
</reference>
<evidence type="ECO:0000313" key="3">
    <source>
        <dbReference type="Proteomes" id="UP000267081"/>
    </source>
</evidence>
<evidence type="ECO:0000259" key="1">
    <source>
        <dbReference type="Pfam" id="PF13474"/>
    </source>
</evidence>
<dbReference type="Pfam" id="PF13474">
    <property type="entry name" value="SnoaL_3"/>
    <property type="match status" value="1"/>
</dbReference>